<dbReference type="InterPro" id="IPR019927">
    <property type="entry name" value="Ribosomal_uL3_bac/org-type"/>
</dbReference>
<evidence type="ECO:0000256" key="7">
    <source>
        <dbReference type="SAM" id="MobiDB-lite"/>
    </source>
</evidence>
<sequence>MLNTFFAIKSGMTGKYTPDGERVGATVLWVLPMKVADLRTKEKHGYEAVRFMIDDLRFKNKKSVREVRSDEKPEVGTEIKLEEVLKPGDIVAVTGTSKGKGFAGGVKRHGFAGGPRTHGQSDRERAPGSIGSTTTPGRVLKGKRMAGHMGNVRVNVTGLKVLDVDGEKRLVIIRGAVPGANKSTLLMVRKSE</sequence>
<gene>
    <name evidence="8" type="ORF">UX78_C0002G0094</name>
</gene>
<dbReference type="GO" id="GO:0003735">
    <property type="term" value="F:structural constituent of ribosome"/>
    <property type="evidence" value="ECO:0007669"/>
    <property type="project" value="UniProtKB-UniRule"/>
</dbReference>
<organism evidence="8 9">
    <name type="scientific">Candidatus Amesbacteria bacterium GW2011_GWA2_47_11</name>
    <dbReference type="NCBI Taxonomy" id="1618357"/>
    <lineage>
        <taxon>Bacteria</taxon>
        <taxon>Candidatus Amesiibacteriota</taxon>
    </lineage>
</organism>
<dbReference type="SUPFAM" id="SSF50447">
    <property type="entry name" value="Translation proteins"/>
    <property type="match status" value="1"/>
</dbReference>
<dbReference type="GO" id="GO:0006412">
    <property type="term" value="P:translation"/>
    <property type="evidence" value="ECO:0007669"/>
    <property type="project" value="UniProtKB-UniRule"/>
</dbReference>
<name>A0A0G1RHX8_9BACT</name>
<dbReference type="Proteomes" id="UP000034607">
    <property type="component" value="Unassembled WGS sequence"/>
</dbReference>
<protein>
    <recommendedName>
        <fullName evidence="6">50S ribosomal protein L3</fullName>
    </recommendedName>
</protein>
<dbReference type="GO" id="GO:0005840">
    <property type="term" value="C:ribosome"/>
    <property type="evidence" value="ECO:0007669"/>
    <property type="project" value="UniProtKB-UniRule"/>
</dbReference>
<dbReference type="PANTHER" id="PTHR11229">
    <property type="entry name" value="50S RIBOSOMAL PROTEIN L3"/>
    <property type="match status" value="1"/>
</dbReference>
<evidence type="ECO:0000313" key="8">
    <source>
        <dbReference type="EMBL" id="KKU56914.1"/>
    </source>
</evidence>
<reference evidence="8 9" key="1">
    <citation type="journal article" date="2015" name="Nature">
        <title>rRNA introns, odd ribosomes, and small enigmatic genomes across a large radiation of phyla.</title>
        <authorList>
            <person name="Brown C.T."/>
            <person name="Hug L.A."/>
            <person name="Thomas B.C."/>
            <person name="Sharon I."/>
            <person name="Castelle C.J."/>
            <person name="Singh A."/>
            <person name="Wilkins M.J."/>
            <person name="Williams K.H."/>
            <person name="Banfield J.F."/>
        </authorList>
    </citation>
    <scope>NUCLEOTIDE SEQUENCE [LARGE SCALE GENOMIC DNA]</scope>
</reference>
<feature type="region of interest" description="Disordered" evidence="7">
    <location>
        <begin position="104"/>
        <end position="135"/>
    </location>
</feature>
<dbReference type="Gene3D" id="2.40.30.10">
    <property type="entry name" value="Translation factors"/>
    <property type="match status" value="2"/>
</dbReference>
<evidence type="ECO:0000313" key="9">
    <source>
        <dbReference type="Proteomes" id="UP000034607"/>
    </source>
</evidence>
<evidence type="ECO:0000256" key="4">
    <source>
        <dbReference type="ARBA" id="ARBA00022980"/>
    </source>
</evidence>
<evidence type="ECO:0000256" key="3">
    <source>
        <dbReference type="ARBA" id="ARBA00022884"/>
    </source>
</evidence>
<keyword evidence="5" id="KW-0687">Ribonucleoprotein</keyword>
<dbReference type="InterPro" id="IPR009000">
    <property type="entry name" value="Transl_B-barrel_sf"/>
</dbReference>
<evidence type="ECO:0000256" key="5">
    <source>
        <dbReference type="ARBA" id="ARBA00023274"/>
    </source>
</evidence>
<dbReference type="AlphaFoldDB" id="A0A0G1RHX8"/>
<dbReference type="Pfam" id="PF00297">
    <property type="entry name" value="Ribosomal_L3"/>
    <property type="match status" value="1"/>
</dbReference>
<evidence type="ECO:0000256" key="1">
    <source>
        <dbReference type="ARBA" id="ARBA00006540"/>
    </source>
</evidence>
<dbReference type="GO" id="GO:1990904">
    <property type="term" value="C:ribonucleoprotein complex"/>
    <property type="evidence" value="ECO:0007669"/>
    <property type="project" value="UniProtKB-KW"/>
</dbReference>
<comment type="similarity">
    <text evidence="1">Belongs to the universal ribosomal protein uL3 family.</text>
</comment>
<dbReference type="InterPro" id="IPR000597">
    <property type="entry name" value="Ribosomal_uL3"/>
</dbReference>
<keyword evidence="3" id="KW-0694">RNA-binding</keyword>
<dbReference type="PATRIC" id="fig|1618357.3.peg.180"/>
<dbReference type="FunFam" id="2.40.30.10:FF:000004">
    <property type="entry name" value="50S ribosomal protein L3"/>
    <property type="match status" value="1"/>
</dbReference>
<proteinExistence type="inferred from homology"/>
<dbReference type="PANTHER" id="PTHR11229:SF16">
    <property type="entry name" value="LARGE RIBOSOMAL SUBUNIT PROTEIN UL3C"/>
    <property type="match status" value="1"/>
</dbReference>
<keyword evidence="2" id="KW-0699">rRNA-binding</keyword>
<evidence type="ECO:0000256" key="2">
    <source>
        <dbReference type="ARBA" id="ARBA00022730"/>
    </source>
</evidence>
<evidence type="ECO:0000256" key="6">
    <source>
        <dbReference type="NCBIfam" id="TIGR03625"/>
    </source>
</evidence>
<accession>A0A0G1RHX8</accession>
<comment type="caution">
    <text evidence="8">The sequence shown here is derived from an EMBL/GenBank/DDBJ whole genome shotgun (WGS) entry which is preliminary data.</text>
</comment>
<keyword evidence="4 8" id="KW-0689">Ribosomal protein</keyword>
<dbReference type="NCBIfam" id="TIGR03625">
    <property type="entry name" value="L3_bact"/>
    <property type="match status" value="1"/>
</dbReference>
<dbReference type="EMBL" id="LCNM01000002">
    <property type="protein sequence ID" value="KKU56914.1"/>
    <property type="molecule type" value="Genomic_DNA"/>
</dbReference>